<dbReference type="InterPro" id="IPR008966">
    <property type="entry name" value="Adhesion_dom_sf"/>
</dbReference>
<evidence type="ECO:0000256" key="1">
    <source>
        <dbReference type="ARBA" id="ARBA00004561"/>
    </source>
</evidence>
<protein>
    <submittedName>
        <fullName evidence="8">Fimbrial protein</fullName>
    </submittedName>
</protein>
<keyword evidence="10" id="KW-1185">Reference proteome</keyword>
<dbReference type="EMBL" id="JAWXRD010000002">
    <property type="protein sequence ID" value="MDX6039057.1"/>
    <property type="molecule type" value="Genomic_DNA"/>
</dbReference>
<evidence type="ECO:0000256" key="4">
    <source>
        <dbReference type="ARBA" id="ARBA00023263"/>
    </source>
</evidence>
<dbReference type="InterPro" id="IPR036937">
    <property type="entry name" value="Adhesion_dom_fimbrial_sf"/>
</dbReference>
<comment type="caution">
    <text evidence="8">The sequence shown here is derived from an EMBL/GenBank/DDBJ whole genome shotgun (WGS) entry which is preliminary data.</text>
</comment>
<dbReference type="GO" id="GO:0009289">
    <property type="term" value="C:pilus"/>
    <property type="evidence" value="ECO:0007669"/>
    <property type="project" value="UniProtKB-SubCell"/>
</dbReference>
<dbReference type="Proteomes" id="UP001275664">
    <property type="component" value="Unassembled WGS sequence"/>
</dbReference>
<dbReference type="PANTHER" id="PTHR33420:SF12">
    <property type="entry name" value="FIMBRIN-LIKE PROTEIN FIMI-RELATED"/>
    <property type="match status" value="1"/>
</dbReference>
<dbReference type="InterPro" id="IPR050263">
    <property type="entry name" value="Bact_Fimbrial_Adh_Pro"/>
</dbReference>
<keyword evidence="3 5" id="KW-0732">Signal</keyword>
<feature type="chain" id="PRO_5042533634" evidence="5">
    <location>
        <begin position="30"/>
        <end position="338"/>
    </location>
</feature>
<evidence type="ECO:0000313" key="9">
    <source>
        <dbReference type="EMBL" id="MDX6039057.1"/>
    </source>
</evidence>
<dbReference type="SUPFAM" id="SSF49401">
    <property type="entry name" value="Bacterial adhesins"/>
    <property type="match status" value="1"/>
</dbReference>
<dbReference type="RefSeq" id="WP_319626890.1">
    <property type="nucleotide sequence ID" value="NZ_JAWXRB010000001.1"/>
</dbReference>
<evidence type="ECO:0000259" key="6">
    <source>
        <dbReference type="Pfam" id="PF00419"/>
    </source>
</evidence>
<keyword evidence="4" id="KW-0281">Fimbrium</keyword>
<evidence type="ECO:0000256" key="2">
    <source>
        <dbReference type="ARBA" id="ARBA00006671"/>
    </source>
</evidence>
<feature type="domain" description="MrkD-like receptor binding" evidence="7">
    <location>
        <begin position="45"/>
        <end position="171"/>
    </location>
</feature>
<evidence type="ECO:0000313" key="11">
    <source>
        <dbReference type="Proteomes" id="UP001282336"/>
    </source>
</evidence>
<dbReference type="Gene3D" id="2.60.40.1090">
    <property type="entry name" value="Fimbrial-type adhesion domain"/>
    <property type="match status" value="1"/>
</dbReference>
<evidence type="ECO:0000259" key="7">
    <source>
        <dbReference type="Pfam" id="PF22003"/>
    </source>
</evidence>
<organism evidence="8 11">
    <name type="scientific">Scandinavium lactucae</name>
    <dbReference type="NCBI Taxonomy" id="3095028"/>
    <lineage>
        <taxon>Bacteria</taxon>
        <taxon>Pseudomonadati</taxon>
        <taxon>Pseudomonadota</taxon>
        <taxon>Gammaproteobacteria</taxon>
        <taxon>Enterobacterales</taxon>
        <taxon>Enterobacteriaceae</taxon>
        <taxon>Scandinavium</taxon>
    </lineage>
</organism>
<evidence type="ECO:0000256" key="5">
    <source>
        <dbReference type="SAM" id="SignalP"/>
    </source>
</evidence>
<evidence type="ECO:0000313" key="8">
    <source>
        <dbReference type="EMBL" id="MDX6030277.1"/>
    </source>
</evidence>
<dbReference type="Pfam" id="PF22003">
    <property type="entry name" value="MrkDrd"/>
    <property type="match status" value="1"/>
</dbReference>
<sequence length="338" mass="33961">MSLFSLVKRFLLLCGLLAGLGFIAPAAFAANSGCVSSPAIPGLATLGSVAVDATVPVGSIIPGTERYFSFSGNCSSISAVPQGSVIITCYYGTGAEVAGMPGVYNTGVTGIGITLINSAGVRISGGGAACDTRNTPLGYISNTSAKTYSISMTLALVKTSNTVGTGSLVQAQTKFGIGMYNTGYGIGSNADSSVSYAGTINYRSITCSFSAITPVPLPKVPRSDFNGIGSTAGDKNFTVPVTCNSPANVSAYMTSAGYLSKPNGVLALTSATGNAGGVGIQVIYNGSPVAFDSYFNVGSIISAGGTLNIPFVARYYQAASPVTPGIANATATITMAYQ</sequence>
<dbReference type="Gene3D" id="2.60.40.3310">
    <property type="match status" value="1"/>
</dbReference>
<dbReference type="AlphaFoldDB" id="A0AAJ2S519"/>
<evidence type="ECO:0000256" key="3">
    <source>
        <dbReference type="ARBA" id="ARBA00022729"/>
    </source>
</evidence>
<dbReference type="InterPro" id="IPR000259">
    <property type="entry name" value="Adhesion_dom_fimbrial"/>
</dbReference>
<proteinExistence type="inferred from homology"/>
<gene>
    <name evidence="9" type="ORF">SIK69_02470</name>
    <name evidence="8" type="ORF">SIL20_01940</name>
</gene>
<dbReference type="Pfam" id="PF00419">
    <property type="entry name" value="Fimbrial"/>
    <property type="match status" value="1"/>
</dbReference>
<name>A0AAJ2S519_9ENTR</name>
<comment type="subcellular location">
    <subcellularLocation>
        <location evidence="1">Fimbrium</location>
    </subcellularLocation>
</comment>
<reference evidence="8 10" key="1">
    <citation type="submission" date="2023-11" db="EMBL/GenBank/DDBJ databases">
        <title>Scandinavium wanjuensis sp. nov., isolated from lettuce South Korea.</title>
        <authorList>
            <person name="Park J."/>
            <person name="Park S."/>
            <person name="Oh K.K."/>
            <person name="Cho G.S."/>
            <person name="Franz C.M.A.P."/>
        </authorList>
    </citation>
    <scope>NUCLEOTIDE SEQUENCE</scope>
    <source>
        <strain evidence="8">V105_12</strain>
        <strain evidence="9 10">V105_6</strain>
    </source>
</reference>
<dbReference type="PANTHER" id="PTHR33420">
    <property type="entry name" value="FIMBRIAL SUBUNIT ELFA-RELATED"/>
    <property type="match status" value="1"/>
</dbReference>
<accession>A0AAJ2S519</accession>
<dbReference type="Proteomes" id="UP001282336">
    <property type="component" value="Unassembled WGS sequence"/>
</dbReference>
<evidence type="ECO:0000313" key="10">
    <source>
        <dbReference type="Proteomes" id="UP001275664"/>
    </source>
</evidence>
<comment type="similarity">
    <text evidence="2">Belongs to the fimbrial protein family.</text>
</comment>
<feature type="signal peptide" evidence="5">
    <location>
        <begin position="1"/>
        <end position="29"/>
    </location>
</feature>
<feature type="domain" description="Fimbrial-type adhesion" evidence="6">
    <location>
        <begin position="196"/>
        <end position="338"/>
    </location>
</feature>
<dbReference type="GO" id="GO:0043709">
    <property type="term" value="P:cell adhesion involved in single-species biofilm formation"/>
    <property type="evidence" value="ECO:0007669"/>
    <property type="project" value="TreeGrafter"/>
</dbReference>
<dbReference type="InterPro" id="IPR054160">
    <property type="entry name" value="MrkD_recept-bd"/>
</dbReference>
<dbReference type="EMBL" id="JAWXRC010000017">
    <property type="protein sequence ID" value="MDX6030277.1"/>
    <property type="molecule type" value="Genomic_DNA"/>
</dbReference>